<dbReference type="EMBL" id="CP090892">
    <property type="protein sequence ID" value="ULU04863.1"/>
    <property type="molecule type" value="Genomic_DNA"/>
</dbReference>
<sequence length="106" mass="12755">MSRLAFSSFKSIEYHDASWVQIEDLYNLKNAKSVKLGANNDFTNSEYNMLIENWLHKEWDMFEKLEIPRYKWVSLRLHHVLEDVEVVTLGQKRKSEKYSRNCLLEK</sequence>
<dbReference type="PANTHER" id="PTHR21503:SF8">
    <property type="entry name" value="F-BOX ASSOCIATED DOMAIN-CONTAINING PROTEIN-RELATED"/>
    <property type="match status" value="1"/>
</dbReference>
<organism evidence="1 2">
    <name type="scientific">Caenorhabditis briggsae</name>
    <dbReference type="NCBI Taxonomy" id="6238"/>
    <lineage>
        <taxon>Eukaryota</taxon>
        <taxon>Metazoa</taxon>
        <taxon>Ecdysozoa</taxon>
        <taxon>Nematoda</taxon>
        <taxon>Chromadorea</taxon>
        <taxon>Rhabditida</taxon>
        <taxon>Rhabditina</taxon>
        <taxon>Rhabditomorpha</taxon>
        <taxon>Rhabditoidea</taxon>
        <taxon>Rhabditidae</taxon>
        <taxon>Peloderinae</taxon>
        <taxon>Caenorhabditis</taxon>
    </lineage>
</organism>
<dbReference type="Proteomes" id="UP000827892">
    <property type="component" value="Chromosome II"/>
</dbReference>
<reference evidence="1 2" key="1">
    <citation type="submission" date="2022-05" db="EMBL/GenBank/DDBJ databases">
        <title>Chromosome-level reference genomes for two strains of Caenorhabditis briggsae: an improved platform for comparative genomics.</title>
        <authorList>
            <person name="Stevens L."/>
            <person name="Andersen E.C."/>
        </authorList>
    </citation>
    <scope>NUCLEOTIDE SEQUENCE [LARGE SCALE GENOMIC DNA]</scope>
    <source>
        <strain evidence="1">QX1410_ONT</strain>
        <tissue evidence="1">Whole-organism</tissue>
    </source>
</reference>
<evidence type="ECO:0000313" key="2">
    <source>
        <dbReference type="Proteomes" id="UP000827892"/>
    </source>
</evidence>
<dbReference type="PANTHER" id="PTHR21503">
    <property type="entry name" value="F-BOX-CONTAINING HYPOTHETICAL PROTEIN C.ELEGANS"/>
    <property type="match status" value="1"/>
</dbReference>
<accession>A0AAE9ITY5</accession>
<proteinExistence type="predicted"/>
<protein>
    <recommendedName>
        <fullName evidence="3">F-box associated domain-containing protein</fullName>
    </recommendedName>
</protein>
<evidence type="ECO:0000313" key="1">
    <source>
        <dbReference type="EMBL" id="ULU04863.1"/>
    </source>
</evidence>
<dbReference type="AlphaFoldDB" id="A0AAE9ITY5"/>
<gene>
    <name evidence="1" type="ORF">L3Y34_017543</name>
</gene>
<name>A0AAE9ITY5_CAEBR</name>
<evidence type="ECO:0008006" key="3">
    <source>
        <dbReference type="Google" id="ProtNLM"/>
    </source>
</evidence>